<dbReference type="Pfam" id="PF01590">
    <property type="entry name" value="GAF"/>
    <property type="match status" value="1"/>
</dbReference>
<name>A0ABW1G8Y4_9ACTN</name>
<evidence type="ECO:0000259" key="3">
    <source>
        <dbReference type="PROSITE" id="PS50801"/>
    </source>
</evidence>
<reference evidence="5" key="1">
    <citation type="journal article" date="2019" name="Int. J. Syst. Evol. Microbiol.">
        <title>The Global Catalogue of Microorganisms (GCM) 10K type strain sequencing project: providing services to taxonomists for standard genome sequencing and annotation.</title>
        <authorList>
            <consortium name="The Broad Institute Genomics Platform"/>
            <consortium name="The Broad Institute Genome Sequencing Center for Infectious Disease"/>
            <person name="Wu L."/>
            <person name="Ma J."/>
        </authorList>
    </citation>
    <scope>NUCLEOTIDE SEQUENCE [LARGE SCALE GENOMIC DNA]</scope>
    <source>
        <strain evidence="5">JCM 4816</strain>
    </source>
</reference>
<dbReference type="PANTHER" id="PTHR33495:SF2">
    <property type="entry name" value="ANTI-SIGMA FACTOR ANTAGONIST TM_1081-RELATED"/>
    <property type="match status" value="1"/>
</dbReference>
<evidence type="ECO:0000313" key="5">
    <source>
        <dbReference type="Proteomes" id="UP001596174"/>
    </source>
</evidence>
<evidence type="ECO:0000256" key="1">
    <source>
        <dbReference type="ARBA" id="ARBA00009013"/>
    </source>
</evidence>
<dbReference type="NCBIfam" id="TIGR00377">
    <property type="entry name" value="ant_ant_sig"/>
    <property type="match status" value="1"/>
</dbReference>
<dbReference type="InterPro" id="IPR058548">
    <property type="entry name" value="MlaB-like_STAS"/>
</dbReference>
<dbReference type="PROSITE" id="PS50801">
    <property type="entry name" value="STAS"/>
    <property type="match status" value="1"/>
</dbReference>
<keyword evidence="5" id="KW-1185">Reference proteome</keyword>
<dbReference type="SUPFAM" id="SSF55781">
    <property type="entry name" value="GAF domain-like"/>
    <property type="match status" value="1"/>
</dbReference>
<evidence type="ECO:0000256" key="2">
    <source>
        <dbReference type="RuleBase" id="RU003749"/>
    </source>
</evidence>
<comment type="similarity">
    <text evidence="1 2">Belongs to the anti-sigma-factor antagonist family.</text>
</comment>
<dbReference type="CDD" id="cd07043">
    <property type="entry name" value="STAS_anti-anti-sigma_factors"/>
    <property type="match status" value="1"/>
</dbReference>
<comment type="caution">
    <text evidence="4">The sequence shown here is derived from an EMBL/GenBank/DDBJ whole genome shotgun (WGS) entry which is preliminary data.</text>
</comment>
<dbReference type="Gene3D" id="3.30.450.40">
    <property type="match status" value="1"/>
</dbReference>
<feature type="domain" description="STAS" evidence="3">
    <location>
        <begin position="20"/>
        <end position="135"/>
    </location>
</feature>
<organism evidence="4 5">
    <name type="scientific">Streptacidiphilus monticola</name>
    <dbReference type="NCBI Taxonomy" id="2161674"/>
    <lineage>
        <taxon>Bacteria</taxon>
        <taxon>Bacillati</taxon>
        <taxon>Actinomycetota</taxon>
        <taxon>Actinomycetes</taxon>
        <taxon>Kitasatosporales</taxon>
        <taxon>Streptomycetaceae</taxon>
        <taxon>Streptacidiphilus</taxon>
    </lineage>
</organism>
<gene>
    <name evidence="4" type="ORF">ACFP3V_22660</name>
</gene>
<dbReference type="InterPro" id="IPR003018">
    <property type="entry name" value="GAF"/>
</dbReference>
<dbReference type="InterPro" id="IPR029016">
    <property type="entry name" value="GAF-like_dom_sf"/>
</dbReference>
<dbReference type="InterPro" id="IPR002645">
    <property type="entry name" value="STAS_dom"/>
</dbReference>
<evidence type="ECO:0000313" key="4">
    <source>
        <dbReference type="EMBL" id="MFC5910007.1"/>
    </source>
</evidence>
<dbReference type="EMBL" id="JBHSQJ010000099">
    <property type="protein sequence ID" value="MFC5910007.1"/>
    <property type="molecule type" value="Genomic_DNA"/>
</dbReference>
<dbReference type="SUPFAM" id="SSF52091">
    <property type="entry name" value="SpoIIaa-like"/>
    <property type="match status" value="1"/>
</dbReference>
<dbReference type="Proteomes" id="UP001596174">
    <property type="component" value="Unassembled WGS sequence"/>
</dbReference>
<dbReference type="Gene3D" id="3.30.750.24">
    <property type="entry name" value="STAS domain"/>
    <property type="match status" value="1"/>
</dbReference>
<dbReference type="InterPro" id="IPR036513">
    <property type="entry name" value="STAS_dom_sf"/>
</dbReference>
<dbReference type="RefSeq" id="WP_380586406.1">
    <property type="nucleotide sequence ID" value="NZ_JBHSQJ010000099.1"/>
</dbReference>
<dbReference type="PANTHER" id="PTHR33495">
    <property type="entry name" value="ANTI-SIGMA FACTOR ANTAGONIST TM_1081-RELATED-RELATED"/>
    <property type="match status" value="1"/>
</dbReference>
<proteinExistence type="inferred from homology"/>
<dbReference type="InterPro" id="IPR003658">
    <property type="entry name" value="Anti-sigma_ant"/>
</dbReference>
<sequence>MDWSSARHEIRTAVTEGPPVVAHLSGELDADTVPLVLRLLTGLRSTGADLVVDLSRVHFCDAAGIAALLELRTLLGRQGGRLVFRHPHSSVRRVLRLCGLEDRFTLVPATAARPAPSPQRRKSLAVLLDRAVAVSGSGRGNVQLLDPATGILSIVEHRGLDASFRRYFEIVADVGTSCGAAAQGRTAVFVEDVFASPVFAGTPALDALSRAGVASVASVPVVRHGRVIGVVSTHRGRTGPWSGEERAALAELGDLG</sequence>
<dbReference type="Pfam" id="PF13466">
    <property type="entry name" value="STAS_2"/>
    <property type="match status" value="1"/>
</dbReference>
<accession>A0ABW1G8Y4</accession>
<protein>
    <recommendedName>
        <fullName evidence="2">Anti-sigma factor antagonist</fullName>
    </recommendedName>
</protein>